<comment type="similarity">
    <text evidence="2 9">Belongs to the intercrine beta (chemokine CC) family.</text>
</comment>
<dbReference type="InterPro" id="IPR001811">
    <property type="entry name" value="Chemokine_IL8-like_dom"/>
</dbReference>
<dbReference type="Gene3D" id="2.40.50.40">
    <property type="match status" value="1"/>
</dbReference>
<dbReference type="AlphaFoldDB" id="A0A6P9CD44"/>
<dbReference type="GO" id="GO:0005615">
    <property type="term" value="C:extracellular space"/>
    <property type="evidence" value="ECO:0007669"/>
    <property type="project" value="UniProtKB-KW"/>
</dbReference>
<evidence type="ECO:0000259" key="10">
    <source>
        <dbReference type="SMART" id="SM00199"/>
    </source>
</evidence>
<evidence type="ECO:0000313" key="11">
    <source>
        <dbReference type="Proteomes" id="UP001652622"/>
    </source>
</evidence>
<evidence type="ECO:0000256" key="4">
    <source>
        <dbReference type="ARBA" id="ARBA00022525"/>
    </source>
</evidence>
<proteinExistence type="inferred from homology"/>
<organism evidence="11 12">
    <name type="scientific">Pantherophis guttatus</name>
    <name type="common">Corn snake</name>
    <name type="synonym">Elaphe guttata</name>
    <dbReference type="NCBI Taxonomy" id="94885"/>
    <lineage>
        <taxon>Eukaryota</taxon>
        <taxon>Metazoa</taxon>
        <taxon>Chordata</taxon>
        <taxon>Craniata</taxon>
        <taxon>Vertebrata</taxon>
        <taxon>Euteleostomi</taxon>
        <taxon>Lepidosauria</taxon>
        <taxon>Squamata</taxon>
        <taxon>Bifurcata</taxon>
        <taxon>Unidentata</taxon>
        <taxon>Episquamata</taxon>
        <taxon>Toxicofera</taxon>
        <taxon>Serpentes</taxon>
        <taxon>Colubroidea</taxon>
        <taxon>Colubridae</taxon>
        <taxon>Colubrinae</taxon>
        <taxon>Pantherophis</taxon>
    </lineage>
</organism>
<keyword evidence="5 9" id="KW-0732">Signal</keyword>
<dbReference type="RefSeq" id="XP_034277246.1">
    <property type="nucleotide sequence ID" value="XM_034421355.2"/>
</dbReference>
<keyword evidence="11" id="KW-1185">Reference proteome</keyword>
<dbReference type="SMART" id="SM00199">
    <property type="entry name" value="SCY"/>
    <property type="match status" value="1"/>
</dbReference>
<dbReference type="InParanoid" id="A0A6P9CD44"/>
<evidence type="ECO:0000256" key="3">
    <source>
        <dbReference type="ARBA" id="ARBA00022514"/>
    </source>
</evidence>
<dbReference type="GO" id="GO:0008009">
    <property type="term" value="F:chemokine activity"/>
    <property type="evidence" value="ECO:0007669"/>
    <property type="project" value="InterPro"/>
</dbReference>
<sequence length="90" mass="10019">MKISVVAFMFLFLVASISLPVTDVMGFESTICCLSYTAKKIPKFRVKSFFSTSGTCRRPALVFMLRNGTPACVNPGEKWVMDIVTSLKEK</sequence>
<keyword evidence="4 9" id="KW-0964">Secreted</keyword>
<feature type="domain" description="Chemokine interleukin-8-like" evidence="10">
    <location>
        <begin position="29"/>
        <end position="87"/>
    </location>
</feature>
<accession>A0A6P9CD44</accession>
<dbReference type="PROSITE" id="PS00472">
    <property type="entry name" value="SMALL_CYTOKINES_CC"/>
    <property type="match status" value="1"/>
</dbReference>
<evidence type="ECO:0000256" key="9">
    <source>
        <dbReference type="RuleBase" id="RU361150"/>
    </source>
</evidence>
<evidence type="ECO:0000256" key="1">
    <source>
        <dbReference type="ARBA" id="ARBA00004613"/>
    </source>
</evidence>
<dbReference type="PANTHER" id="PTHR12015:SF183">
    <property type="entry name" value="C-C MOTIF CHEMOKINE 3"/>
    <property type="match status" value="1"/>
</dbReference>
<gene>
    <name evidence="12" type="primary">LOC117667756</name>
</gene>
<name>A0A6P9CD44_PANGU</name>
<evidence type="ECO:0000256" key="5">
    <source>
        <dbReference type="ARBA" id="ARBA00022729"/>
    </source>
</evidence>
<keyword evidence="6" id="KW-1015">Disulfide bond</keyword>
<feature type="signal peptide" evidence="9">
    <location>
        <begin position="1"/>
        <end position="26"/>
    </location>
</feature>
<dbReference type="OMA" id="FESTICC"/>
<evidence type="ECO:0000256" key="7">
    <source>
        <dbReference type="ARBA" id="ARBA00044740"/>
    </source>
</evidence>
<dbReference type="GeneID" id="117667756"/>
<protein>
    <recommendedName>
        <fullName evidence="9">C-C motif chemokine</fullName>
    </recommendedName>
</protein>
<evidence type="ECO:0000313" key="12">
    <source>
        <dbReference type="RefSeq" id="XP_034277246.1"/>
    </source>
</evidence>
<dbReference type="CDD" id="cd00272">
    <property type="entry name" value="Chemokine_CC"/>
    <property type="match status" value="1"/>
</dbReference>
<evidence type="ECO:0000256" key="2">
    <source>
        <dbReference type="ARBA" id="ARBA00010868"/>
    </source>
</evidence>
<dbReference type="KEGG" id="pgut:117667756"/>
<dbReference type="GO" id="GO:0061844">
    <property type="term" value="P:antimicrobial humoral immune response mediated by antimicrobial peptide"/>
    <property type="evidence" value="ECO:0007669"/>
    <property type="project" value="TreeGrafter"/>
</dbReference>
<evidence type="ECO:0000256" key="8">
    <source>
        <dbReference type="ARBA" id="ARBA00046726"/>
    </source>
</evidence>
<dbReference type="GO" id="GO:0006954">
    <property type="term" value="P:inflammatory response"/>
    <property type="evidence" value="ECO:0007669"/>
    <property type="project" value="TreeGrafter"/>
</dbReference>
<dbReference type="InterPro" id="IPR039809">
    <property type="entry name" value="Chemokine_b/g/d"/>
</dbReference>
<evidence type="ECO:0000256" key="6">
    <source>
        <dbReference type="ARBA" id="ARBA00023157"/>
    </source>
</evidence>
<dbReference type="GO" id="GO:0048020">
    <property type="term" value="F:CCR chemokine receptor binding"/>
    <property type="evidence" value="ECO:0007669"/>
    <property type="project" value="TreeGrafter"/>
</dbReference>
<dbReference type="InterPro" id="IPR000827">
    <property type="entry name" value="Chemokine_CC_CS"/>
</dbReference>
<dbReference type="Pfam" id="PF00048">
    <property type="entry name" value="IL8"/>
    <property type="match status" value="1"/>
</dbReference>
<dbReference type="GO" id="GO:0070098">
    <property type="term" value="P:chemokine-mediated signaling pathway"/>
    <property type="evidence" value="ECO:0007669"/>
    <property type="project" value="TreeGrafter"/>
</dbReference>
<keyword evidence="3 9" id="KW-0202">Cytokine</keyword>
<dbReference type="GO" id="GO:0030335">
    <property type="term" value="P:positive regulation of cell migration"/>
    <property type="evidence" value="ECO:0007669"/>
    <property type="project" value="TreeGrafter"/>
</dbReference>
<keyword evidence="9" id="KW-0145">Chemotaxis</keyword>
<dbReference type="PANTHER" id="PTHR12015">
    <property type="entry name" value="SMALL INDUCIBLE CYTOKINE A"/>
    <property type="match status" value="1"/>
</dbReference>
<feature type="chain" id="PRO_5028523071" description="C-C motif chemokine" evidence="9">
    <location>
        <begin position="27"/>
        <end position="90"/>
    </location>
</feature>
<comment type="function">
    <text evidence="7">Monokine with inflammatory and chemokinetic properties. Binds to CCR1, CCR4 and CCR5. One of the major HIV-suppressive factors produced by CD8+ T-cells. Recombinant MIP-1-alpha induces a dose-dependent inhibition of different strains of HIV-1, HIV-2, and simian immunodeficiency virus (SIV).</text>
</comment>
<dbReference type="Proteomes" id="UP001652622">
    <property type="component" value="Unplaced"/>
</dbReference>
<reference evidence="12" key="1">
    <citation type="submission" date="2025-08" db="UniProtKB">
        <authorList>
            <consortium name="RefSeq"/>
        </authorList>
    </citation>
    <scope>IDENTIFICATION</scope>
    <source>
        <tissue evidence="12">Blood</tissue>
    </source>
</reference>
<dbReference type="InterPro" id="IPR036048">
    <property type="entry name" value="Interleukin_8-like_sf"/>
</dbReference>
<comment type="subunit">
    <text evidence="8">Self-associates. Also heterodimer of MIP-1-alpha(4-69) and MIP-1-beta(3-69). Interacts with CCR1.</text>
</comment>
<dbReference type="SUPFAM" id="SSF54117">
    <property type="entry name" value="Interleukin 8-like chemokines"/>
    <property type="match status" value="1"/>
</dbReference>
<comment type="subcellular location">
    <subcellularLocation>
        <location evidence="1 9">Secreted</location>
    </subcellularLocation>
</comment>